<evidence type="ECO:0000259" key="1">
    <source>
        <dbReference type="PROSITE" id="PS50112"/>
    </source>
</evidence>
<dbReference type="InterPro" id="IPR036390">
    <property type="entry name" value="WH_DNA-bd_sf"/>
</dbReference>
<dbReference type="InterPro" id="IPR005471">
    <property type="entry name" value="Tscrpt_reg_IclR_N"/>
</dbReference>
<dbReference type="InterPro" id="IPR011991">
    <property type="entry name" value="ArsR-like_HTH"/>
</dbReference>
<dbReference type="Pfam" id="PF09339">
    <property type="entry name" value="HTH_IclR"/>
    <property type="match status" value="1"/>
</dbReference>
<dbReference type="PANTHER" id="PTHR44757:SF2">
    <property type="entry name" value="BIOFILM ARCHITECTURE MAINTENANCE PROTEIN MBAA"/>
    <property type="match status" value="1"/>
</dbReference>
<protein>
    <submittedName>
        <fullName evidence="2">PAS domain-containing protein</fullName>
    </submittedName>
</protein>
<dbReference type="SUPFAM" id="SSF55785">
    <property type="entry name" value="PYP-like sensor domain (PAS domain)"/>
    <property type="match status" value="3"/>
</dbReference>
<gene>
    <name evidence="2" type="ORF">F8E02_03585</name>
</gene>
<dbReference type="Pfam" id="PF13188">
    <property type="entry name" value="PAS_8"/>
    <property type="match status" value="1"/>
</dbReference>
<dbReference type="RefSeq" id="WP_317064100.1">
    <property type="nucleotide sequence ID" value="NZ_WBKO01000001.1"/>
</dbReference>
<accession>A0ABU3WZ75</accession>
<dbReference type="InterPro" id="IPR052155">
    <property type="entry name" value="Biofilm_reg_signaling"/>
</dbReference>
<dbReference type="EMBL" id="WBKO01000001">
    <property type="protein sequence ID" value="MDV2481105.1"/>
    <property type="molecule type" value="Genomic_DNA"/>
</dbReference>
<dbReference type="NCBIfam" id="TIGR00229">
    <property type="entry name" value="sensory_box"/>
    <property type="match status" value="2"/>
</dbReference>
<proteinExistence type="predicted"/>
<evidence type="ECO:0000313" key="2">
    <source>
        <dbReference type="EMBL" id="MDV2481105.1"/>
    </source>
</evidence>
<dbReference type="CDD" id="cd00090">
    <property type="entry name" value="HTH_ARSR"/>
    <property type="match status" value="1"/>
</dbReference>
<dbReference type="PANTHER" id="PTHR44757">
    <property type="entry name" value="DIGUANYLATE CYCLASE DGCP"/>
    <property type="match status" value="1"/>
</dbReference>
<feature type="domain" description="PAS" evidence="1">
    <location>
        <begin position="375"/>
        <end position="452"/>
    </location>
</feature>
<dbReference type="SMART" id="SM00091">
    <property type="entry name" value="PAS"/>
    <property type="match status" value="3"/>
</dbReference>
<dbReference type="InterPro" id="IPR000014">
    <property type="entry name" value="PAS"/>
</dbReference>
<dbReference type="Gene3D" id="3.30.450.20">
    <property type="entry name" value="PAS domain"/>
    <property type="match status" value="3"/>
</dbReference>
<name>A0ABU3WZ75_9EURY</name>
<dbReference type="InterPro" id="IPR035965">
    <property type="entry name" value="PAS-like_dom_sf"/>
</dbReference>
<dbReference type="Pfam" id="PF08448">
    <property type="entry name" value="PAS_4"/>
    <property type="match status" value="2"/>
</dbReference>
<dbReference type="Gene3D" id="1.10.10.10">
    <property type="entry name" value="Winged helix-like DNA-binding domain superfamily/Winged helix DNA-binding domain"/>
    <property type="match status" value="1"/>
</dbReference>
<keyword evidence="3" id="KW-1185">Reference proteome</keyword>
<dbReference type="InterPro" id="IPR036388">
    <property type="entry name" value="WH-like_DNA-bd_sf"/>
</dbReference>
<dbReference type="SUPFAM" id="SSF46785">
    <property type="entry name" value="Winged helix' DNA-binding domain"/>
    <property type="match status" value="1"/>
</dbReference>
<dbReference type="Proteomes" id="UP001281203">
    <property type="component" value="Unassembled WGS sequence"/>
</dbReference>
<dbReference type="CDD" id="cd00130">
    <property type="entry name" value="PAS"/>
    <property type="match status" value="3"/>
</dbReference>
<evidence type="ECO:0000313" key="3">
    <source>
        <dbReference type="Proteomes" id="UP001281203"/>
    </source>
</evidence>
<reference evidence="2 3" key="1">
    <citation type="submission" date="2019-10" db="EMBL/GenBank/DDBJ databases">
        <title>Isolation and characterization of Methanoculleus sp. Wushi-C6 from a hot spring well.</title>
        <authorList>
            <person name="Chen S.-C."/>
            <person name="Lan Z.-H."/>
            <person name="You Y.-T."/>
            <person name="Lai M.-C."/>
        </authorList>
    </citation>
    <scope>NUCLEOTIDE SEQUENCE [LARGE SCALE GENOMIC DNA]</scope>
    <source>
        <strain evidence="2 3">Wushi-C6</strain>
    </source>
</reference>
<organism evidence="2 3">
    <name type="scientific">Methanoculleus caldifontis</name>
    <dbReference type="NCBI Taxonomy" id="2651577"/>
    <lineage>
        <taxon>Archaea</taxon>
        <taxon>Methanobacteriati</taxon>
        <taxon>Methanobacteriota</taxon>
        <taxon>Stenosarchaea group</taxon>
        <taxon>Methanomicrobia</taxon>
        <taxon>Methanomicrobiales</taxon>
        <taxon>Methanomicrobiaceae</taxon>
        <taxon>Methanoculleus</taxon>
    </lineage>
</organism>
<comment type="caution">
    <text evidence="2">The sequence shown here is derived from an EMBL/GenBank/DDBJ whole genome shotgun (WGS) entry which is preliminary data.</text>
</comment>
<dbReference type="PROSITE" id="PS50112">
    <property type="entry name" value="PAS"/>
    <property type="match status" value="1"/>
</dbReference>
<dbReference type="InterPro" id="IPR013656">
    <property type="entry name" value="PAS_4"/>
</dbReference>
<sequence>MQPDQDLPGRILRTLKFRPKGMTITEIARALGANRNSVSRHLEVMQAEGQVEARLVGNAKVYSVAQRIPLSAFLCFTKNLILVLDADLTIVQANDQCLRRFRRTKDEIVGCNIRDAALPVVSSPEALAVVEGLEREQVIAEIQHRRDDGSESFYQMQAIPTTFEGGEKGCTVVLEDITERKQYIRNTMFLARTATDLVDLPPVGDIYQYIVDRLMELAPGTYIFIISYDEPDRQFVVQAVGGEGFREGVTALLGRDPLGLILPVTRLLEAPYNETPLLLRGLREFVFRPEPSSWSFYDLCFGVVPQEVCEAILSRFNIVKTCIIGLVWREQLFGIAGIFLPAGRELENRETVESFVRQASIALARRETAQQLRLSEARFRGMVDSSPFGVALIDREGRFVYVNRRFVEIFGYGPDEAPTVAEWTRLIFPDEEARQEALGAWRSDLERSVPGQVRPRTFTVRCRDRSRKTILSRFVTLCDGTEYSTCEDITEETRAYRLLVADIADLRRREQEMLLKDRAIACTGRAVALLAPDGVVTYANAAYLALWNYPTAEEVRGSHFSRFWEEPEEMREIIRMVLDGGSWHGERAGIRNGGAKFRVDLLATPIIGEDGRVLGMMAAVTARAVT</sequence>